<evidence type="ECO:0000256" key="4">
    <source>
        <dbReference type="ARBA" id="ARBA00022679"/>
    </source>
</evidence>
<evidence type="ECO:0000256" key="7">
    <source>
        <dbReference type="ARBA" id="ARBA00022989"/>
    </source>
</evidence>
<feature type="region of interest" description="Disordered" evidence="13">
    <location>
        <begin position="1"/>
        <end position="36"/>
    </location>
</feature>
<dbReference type="Proteomes" id="UP001050691">
    <property type="component" value="Unassembled WGS sequence"/>
</dbReference>
<feature type="transmembrane region" description="Helical" evidence="14">
    <location>
        <begin position="106"/>
        <end position="123"/>
    </location>
</feature>
<keyword evidence="4" id="KW-0808">Transferase</keyword>
<feature type="compositionally biased region" description="Acidic residues" evidence="13">
    <location>
        <begin position="18"/>
        <end position="32"/>
    </location>
</feature>
<feature type="transmembrane region" description="Helical" evidence="14">
    <location>
        <begin position="349"/>
        <end position="365"/>
    </location>
</feature>
<dbReference type="PANTHER" id="PTHR15362">
    <property type="entry name" value="PHOSPHATIDYLINOSITOL SYNTHASE"/>
    <property type="match status" value="1"/>
</dbReference>
<evidence type="ECO:0000256" key="5">
    <source>
        <dbReference type="ARBA" id="ARBA00022692"/>
    </source>
</evidence>
<evidence type="ECO:0000256" key="3">
    <source>
        <dbReference type="ARBA" id="ARBA00022516"/>
    </source>
</evidence>
<keyword evidence="8" id="KW-0443">Lipid metabolism</keyword>
<evidence type="ECO:0000313" key="15">
    <source>
        <dbReference type="EMBL" id="GJJ15789.1"/>
    </source>
</evidence>
<keyword evidence="3" id="KW-0444">Lipid biosynthesis</keyword>
<name>A0AAV5ASR5_9AGAM</name>
<keyword evidence="5 14" id="KW-0812">Transmembrane</keyword>
<dbReference type="EMBL" id="BPWL01000011">
    <property type="protein sequence ID" value="GJJ15789.1"/>
    <property type="molecule type" value="Genomic_DNA"/>
</dbReference>
<evidence type="ECO:0000256" key="14">
    <source>
        <dbReference type="SAM" id="Phobius"/>
    </source>
</evidence>
<reference evidence="15" key="1">
    <citation type="submission" date="2021-10" db="EMBL/GenBank/DDBJ databases">
        <title>De novo Genome Assembly of Clathrus columnatus (Basidiomycota, Fungi) Using Illumina and Nanopore Sequence Data.</title>
        <authorList>
            <person name="Ogiso-Tanaka E."/>
            <person name="Itagaki H."/>
            <person name="Hosoya T."/>
            <person name="Hosaka K."/>
        </authorList>
    </citation>
    <scope>NUCLEOTIDE SEQUENCE</scope>
    <source>
        <strain evidence="15">MO-923</strain>
    </source>
</reference>
<feature type="transmembrane region" description="Helical" evidence="14">
    <location>
        <begin position="415"/>
        <end position="435"/>
    </location>
</feature>
<evidence type="ECO:0000256" key="10">
    <source>
        <dbReference type="ARBA" id="ARBA00023209"/>
    </source>
</evidence>
<evidence type="ECO:0000256" key="1">
    <source>
        <dbReference type="ARBA" id="ARBA00004477"/>
    </source>
</evidence>
<evidence type="ECO:0000256" key="6">
    <source>
        <dbReference type="ARBA" id="ARBA00022824"/>
    </source>
</evidence>
<dbReference type="GO" id="GO:0005789">
    <property type="term" value="C:endoplasmic reticulum membrane"/>
    <property type="evidence" value="ECO:0007669"/>
    <property type="project" value="UniProtKB-SubCell"/>
</dbReference>
<feature type="transmembrane region" description="Helical" evidence="14">
    <location>
        <begin position="135"/>
        <end position="155"/>
    </location>
</feature>
<evidence type="ECO:0000313" key="16">
    <source>
        <dbReference type="Proteomes" id="UP001050691"/>
    </source>
</evidence>
<proteinExistence type="predicted"/>
<dbReference type="Pfam" id="PF03034">
    <property type="entry name" value="PSS"/>
    <property type="match status" value="1"/>
</dbReference>
<keyword evidence="6" id="KW-0256">Endoplasmic reticulum</keyword>
<dbReference type="InterPro" id="IPR004277">
    <property type="entry name" value="PSS"/>
</dbReference>
<keyword evidence="11" id="KW-1208">Phospholipid metabolism</keyword>
<dbReference type="PANTHER" id="PTHR15362:SF7">
    <property type="entry name" value="PHOSPHATIDYLSERINE SYNTHASE 2"/>
    <property type="match status" value="1"/>
</dbReference>
<comment type="subcellular location">
    <subcellularLocation>
        <location evidence="1">Endoplasmic reticulum membrane</location>
        <topology evidence="1">Multi-pass membrane protein</topology>
    </subcellularLocation>
</comment>
<comment type="caution">
    <text evidence="15">The sequence shown here is derived from an EMBL/GenBank/DDBJ whole genome shotgun (WGS) entry which is preliminary data.</text>
</comment>
<protein>
    <recommendedName>
        <fullName evidence="17">L-serine-phosphatidylethanolamine phosphatidyltransferase</fullName>
    </recommendedName>
</protein>
<evidence type="ECO:0008006" key="17">
    <source>
        <dbReference type="Google" id="ProtNLM"/>
    </source>
</evidence>
<accession>A0AAV5ASR5</accession>
<evidence type="ECO:0000256" key="9">
    <source>
        <dbReference type="ARBA" id="ARBA00023136"/>
    </source>
</evidence>
<feature type="transmembrane region" description="Helical" evidence="14">
    <location>
        <begin position="317"/>
        <end position="337"/>
    </location>
</feature>
<evidence type="ECO:0000256" key="2">
    <source>
        <dbReference type="ARBA" id="ARBA00005189"/>
    </source>
</evidence>
<evidence type="ECO:0000256" key="13">
    <source>
        <dbReference type="SAM" id="MobiDB-lite"/>
    </source>
</evidence>
<keyword evidence="10" id="KW-0594">Phospholipid biosynthesis</keyword>
<feature type="transmembrane region" description="Helical" evidence="14">
    <location>
        <begin position="385"/>
        <end position="403"/>
    </location>
</feature>
<evidence type="ECO:0000256" key="12">
    <source>
        <dbReference type="ARBA" id="ARBA00025707"/>
    </source>
</evidence>
<dbReference type="AlphaFoldDB" id="A0AAV5ASR5"/>
<dbReference type="GO" id="GO:0106245">
    <property type="term" value="F:L-serine-phosphatidylethanolamine phosphatidyltransferase activity"/>
    <property type="evidence" value="ECO:0007669"/>
    <property type="project" value="InterPro"/>
</dbReference>
<gene>
    <name evidence="15" type="ORF">Clacol_010067</name>
</gene>
<comment type="pathway">
    <text evidence="12">Phospholipid metabolism.</text>
</comment>
<keyword evidence="7 14" id="KW-1133">Transmembrane helix</keyword>
<comment type="pathway">
    <text evidence="2">Lipid metabolism.</text>
</comment>
<organism evidence="15 16">
    <name type="scientific">Clathrus columnatus</name>
    <dbReference type="NCBI Taxonomy" id="1419009"/>
    <lineage>
        <taxon>Eukaryota</taxon>
        <taxon>Fungi</taxon>
        <taxon>Dikarya</taxon>
        <taxon>Basidiomycota</taxon>
        <taxon>Agaricomycotina</taxon>
        <taxon>Agaricomycetes</taxon>
        <taxon>Phallomycetidae</taxon>
        <taxon>Phallales</taxon>
        <taxon>Clathraceae</taxon>
        <taxon>Clathrus</taxon>
    </lineage>
</organism>
<keyword evidence="9 14" id="KW-0472">Membrane</keyword>
<evidence type="ECO:0000256" key="8">
    <source>
        <dbReference type="ARBA" id="ARBA00023098"/>
    </source>
</evidence>
<sequence length="456" mass="52662">MPSAPTDEGYLSPTSPVEETDTDVIPDPDVGPEEVPGIAGNPVRWYDADRSESYTKIEPFATQIDTSVEFIFKPATLTTLTLALIALAYVAITDDLVEEGRDKKRIGVYASIISFLLFSMVQFRDGPFIRPHPAFWRIVLGINLIYELLLVFLLFQDLPSARGMMTLLDPNLGVPLKERSYAENCDFSLRTIWNALDIFCLAHALGWYGKALILRDYWFCWILSIAFELAEYSLQHQLPNFAECWWDHWILDVLMCNWLGTYLGMKTCAYLNVKGYTWRGLRPTRGFRFKTKRVFKQFTPSDFTTFKWEGTASLTHYFAVVLLLAIFLAAELTPFYLKSLLWMEPEHPVVIARLIAIFIFALPAVRELYQYINDPRKAIRMGQHAWLLFATVLTEVLLVFKWGRDVFTNPFPRHVKWSLITGGIILVVYPGVKFGPKIVRRYLRRQAKQQRRVKDQ</sequence>
<dbReference type="GO" id="GO:0006659">
    <property type="term" value="P:phosphatidylserine biosynthetic process"/>
    <property type="evidence" value="ECO:0007669"/>
    <property type="project" value="InterPro"/>
</dbReference>
<evidence type="ECO:0000256" key="11">
    <source>
        <dbReference type="ARBA" id="ARBA00023264"/>
    </source>
</evidence>
<feature type="transmembrane region" description="Helical" evidence="14">
    <location>
        <begin position="75"/>
        <end position="94"/>
    </location>
</feature>
<keyword evidence="16" id="KW-1185">Reference proteome</keyword>